<evidence type="ECO:0000313" key="6">
    <source>
        <dbReference type="EMBL" id="BAN34197.1"/>
    </source>
</evidence>
<dbReference type="AlphaFoldDB" id="S6B0F7"/>
<evidence type="ECO:0000313" key="7">
    <source>
        <dbReference type="Proteomes" id="UP000015559"/>
    </source>
</evidence>
<dbReference type="SUPFAM" id="SSF51604">
    <property type="entry name" value="Enolase C-terminal domain-like"/>
    <property type="match status" value="1"/>
</dbReference>
<dbReference type="CDD" id="cd03320">
    <property type="entry name" value="OSBS"/>
    <property type="match status" value="1"/>
</dbReference>
<dbReference type="Proteomes" id="UP000015559">
    <property type="component" value="Chromosome"/>
</dbReference>
<evidence type="ECO:0000256" key="1">
    <source>
        <dbReference type="ARBA" id="ARBA00022723"/>
    </source>
</evidence>
<dbReference type="SFLD" id="SFLDF00009">
    <property type="entry name" value="o-succinylbenzoate_synthase"/>
    <property type="match status" value="1"/>
</dbReference>
<name>S6B0F7_SULDS</name>
<dbReference type="SMART" id="SM00922">
    <property type="entry name" value="MR_MLE"/>
    <property type="match status" value="1"/>
</dbReference>
<dbReference type="InterPro" id="IPR018110">
    <property type="entry name" value="Mandel_Rmase/mucon_lact_enz_CS"/>
</dbReference>
<dbReference type="HOGENOM" id="CLU_030273_4_2_4"/>
<keyword evidence="2" id="KW-0460">Magnesium</keyword>
<dbReference type="InterPro" id="IPR029017">
    <property type="entry name" value="Enolase-like_N"/>
</dbReference>
<evidence type="ECO:0000256" key="3">
    <source>
        <dbReference type="ARBA" id="ARBA00023239"/>
    </source>
</evidence>
<dbReference type="PROSITE" id="PS00909">
    <property type="entry name" value="MR_MLE_2"/>
    <property type="match status" value="1"/>
</dbReference>
<gene>
    <name evidence="6" type="ORF">SCD_n00348</name>
</gene>
<dbReference type="GO" id="GO:0006518">
    <property type="term" value="P:peptide metabolic process"/>
    <property type="evidence" value="ECO:0007669"/>
    <property type="project" value="UniProtKB-ARBA"/>
</dbReference>
<dbReference type="eggNOG" id="COG4948">
    <property type="taxonomic scope" value="Bacteria"/>
</dbReference>
<dbReference type="PANTHER" id="PTHR48073">
    <property type="entry name" value="O-SUCCINYLBENZOATE SYNTHASE-RELATED"/>
    <property type="match status" value="1"/>
</dbReference>
<dbReference type="GO" id="GO:0016854">
    <property type="term" value="F:racemase and epimerase activity"/>
    <property type="evidence" value="ECO:0007669"/>
    <property type="project" value="UniProtKB-ARBA"/>
</dbReference>
<keyword evidence="7" id="KW-1185">Reference proteome</keyword>
<keyword evidence="1" id="KW-0479">Metal-binding</keyword>
<protein>
    <recommendedName>
        <fullName evidence="4">o-succinylbenzoate synthase</fullName>
        <ecNumber evidence="4">4.2.1.113</ecNumber>
    </recommendedName>
</protein>
<feature type="domain" description="Mandelate racemase/muconate lactonizing enzyme C-terminal" evidence="5">
    <location>
        <begin position="137"/>
        <end position="234"/>
    </location>
</feature>
<dbReference type="InterPro" id="IPR041338">
    <property type="entry name" value="OSBS_N"/>
</dbReference>
<dbReference type="KEGG" id="sdr:SCD_n00348"/>
<proteinExistence type="predicted"/>
<dbReference type="InterPro" id="IPR013342">
    <property type="entry name" value="Mandelate_racemase_C"/>
</dbReference>
<dbReference type="GO" id="GO:0043748">
    <property type="term" value="F:O-succinylbenzoate synthase activity"/>
    <property type="evidence" value="ECO:0007669"/>
    <property type="project" value="UniProtKB-EC"/>
</dbReference>
<dbReference type="SFLD" id="SFLDG00180">
    <property type="entry name" value="muconate_cycloisomerase"/>
    <property type="match status" value="1"/>
</dbReference>
<dbReference type="NCBIfam" id="TIGR01927">
    <property type="entry name" value="menC_gam_Gplu"/>
    <property type="match status" value="1"/>
</dbReference>
<dbReference type="Gene3D" id="3.20.20.120">
    <property type="entry name" value="Enolase-like C-terminal domain"/>
    <property type="match status" value="1"/>
</dbReference>
<dbReference type="Gene3D" id="3.30.390.10">
    <property type="entry name" value="Enolase-like, N-terminal domain"/>
    <property type="match status" value="1"/>
</dbReference>
<dbReference type="GO" id="GO:0009063">
    <property type="term" value="P:amino acid catabolic process"/>
    <property type="evidence" value="ECO:0007669"/>
    <property type="project" value="InterPro"/>
</dbReference>
<organism evidence="6 7">
    <name type="scientific">Sulfuricella denitrificans (strain DSM 22764 / NBRC 105220 / skB26)</name>
    <dbReference type="NCBI Taxonomy" id="1163617"/>
    <lineage>
        <taxon>Bacteria</taxon>
        <taxon>Pseudomonadati</taxon>
        <taxon>Pseudomonadota</taxon>
        <taxon>Betaproteobacteria</taxon>
        <taxon>Nitrosomonadales</taxon>
        <taxon>Sulfuricellaceae</taxon>
        <taxon>Sulfuricella</taxon>
    </lineage>
</organism>
<keyword evidence="3" id="KW-0456">Lyase</keyword>
<dbReference type="SFLD" id="SFLDS00001">
    <property type="entry name" value="Enolase"/>
    <property type="match status" value="1"/>
</dbReference>
<dbReference type="STRING" id="1163617.SCD_n00348"/>
<dbReference type="RefSeq" id="WP_009206858.1">
    <property type="nucleotide sequence ID" value="NC_022357.1"/>
</dbReference>
<dbReference type="PANTHER" id="PTHR48073:SF2">
    <property type="entry name" value="O-SUCCINYLBENZOATE SYNTHASE"/>
    <property type="match status" value="1"/>
</dbReference>
<dbReference type="Pfam" id="PF13378">
    <property type="entry name" value="MR_MLE_C"/>
    <property type="match status" value="1"/>
</dbReference>
<accession>S6B0F7</accession>
<dbReference type="EC" id="4.2.1.113" evidence="4"/>
<dbReference type="EMBL" id="AP013066">
    <property type="protein sequence ID" value="BAN34197.1"/>
    <property type="molecule type" value="Genomic_DNA"/>
</dbReference>
<dbReference type="Pfam" id="PF21508">
    <property type="entry name" value="MenC_N"/>
    <property type="match status" value="1"/>
</dbReference>
<dbReference type="GO" id="GO:0009234">
    <property type="term" value="P:menaquinone biosynthetic process"/>
    <property type="evidence" value="ECO:0007669"/>
    <property type="project" value="UniProtKB-UniRule"/>
</dbReference>
<sequence>MRLTHCTFAPYRLPLRQLWVSARGGFVVREGWLVRLETDAGLTGYGDCAPLPQAGTESMDSAVACLSDWATTLPGLPLEVALGRITAGAAGAPAACCGLETALLDLLAQQAGLPLARWLNSHSSAAVKVNAVIGGLDSQIVERALAAVAEGYSVLKLKVGLAAGHEEIPLLHNLVSCLPAGVSLRLDANCAWNEGQAEVFLSALTGLPVESVEDPLVNPDMAGWLRLQAKVPFPLAADESLRIMGVDAAFNQPPVWRVVLKPMVLGGLVSALALAQRAREAGVECVVTTTVDSAVGVSAALHLAAAVANNLAHGLATSAWLESDVVNPPRPTSGVLRLGDSPGLGCVPSKEFEHSVKIFIG</sequence>
<dbReference type="GO" id="GO:0046872">
    <property type="term" value="F:metal ion binding"/>
    <property type="evidence" value="ECO:0007669"/>
    <property type="project" value="UniProtKB-KW"/>
</dbReference>
<dbReference type="InterPro" id="IPR029065">
    <property type="entry name" value="Enolase_C-like"/>
</dbReference>
<evidence type="ECO:0000256" key="4">
    <source>
        <dbReference type="NCBIfam" id="TIGR01927"/>
    </source>
</evidence>
<evidence type="ECO:0000256" key="2">
    <source>
        <dbReference type="ARBA" id="ARBA00022842"/>
    </source>
</evidence>
<evidence type="ECO:0000259" key="5">
    <source>
        <dbReference type="SMART" id="SM00922"/>
    </source>
</evidence>
<dbReference type="SUPFAM" id="SSF54826">
    <property type="entry name" value="Enolase N-terminal domain-like"/>
    <property type="match status" value="1"/>
</dbReference>
<dbReference type="OrthoDB" id="193563at2"/>
<dbReference type="InterPro" id="IPR036849">
    <property type="entry name" value="Enolase-like_C_sf"/>
</dbReference>
<reference evidence="6 7" key="1">
    <citation type="journal article" date="2012" name="Appl. Environ. Microbiol.">
        <title>Draft genome sequence of a psychrotolerant sulfur-oxidizing bacterium, Sulfuricella denitrificans skB26, and proteomic insights into cold adaptation.</title>
        <authorList>
            <person name="Watanabe T."/>
            <person name="Kojima H."/>
            <person name="Fukui M."/>
        </authorList>
    </citation>
    <scope>NUCLEOTIDE SEQUENCE [LARGE SCALE GENOMIC DNA]</scope>
    <source>
        <strain evidence="7">skB26</strain>
    </source>
</reference>